<evidence type="ECO:0000313" key="2">
    <source>
        <dbReference type="Proteomes" id="UP000237347"/>
    </source>
</evidence>
<dbReference type="EMBL" id="PKMF04000086">
    <property type="protein sequence ID" value="KAK7851546.1"/>
    <property type="molecule type" value="Genomic_DNA"/>
</dbReference>
<dbReference type="Proteomes" id="UP000237347">
    <property type="component" value="Unassembled WGS sequence"/>
</dbReference>
<keyword evidence="2" id="KW-1185">Reference proteome</keyword>
<reference evidence="1 2" key="1">
    <citation type="journal article" date="2018" name="Sci. Data">
        <title>The draft genome sequence of cork oak.</title>
        <authorList>
            <person name="Ramos A.M."/>
            <person name="Usie A."/>
            <person name="Barbosa P."/>
            <person name="Barros P.M."/>
            <person name="Capote T."/>
            <person name="Chaves I."/>
            <person name="Simoes F."/>
            <person name="Abreu I."/>
            <person name="Carrasquinho I."/>
            <person name="Faro C."/>
            <person name="Guimaraes J.B."/>
            <person name="Mendonca D."/>
            <person name="Nobrega F."/>
            <person name="Rodrigues L."/>
            <person name="Saibo N.J.M."/>
            <person name="Varela M.C."/>
            <person name="Egas C."/>
            <person name="Matos J."/>
            <person name="Miguel C.M."/>
            <person name="Oliveira M.M."/>
            <person name="Ricardo C.P."/>
            <person name="Goncalves S."/>
        </authorList>
    </citation>
    <scope>NUCLEOTIDE SEQUENCE [LARGE SCALE GENOMIC DNA]</scope>
    <source>
        <strain evidence="2">cv. HL8</strain>
    </source>
</reference>
<evidence type="ECO:0000313" key="1">
    <source>
        <dbReference type="EMBL" id="KAK7851546.1"/>
    </source>
</evidence>
<name>A0AAW0LKU1_QUESU</name>
<gene>
    <name evidence="1" type="primary">ABCG2_1</name>
    <name evidence="1" type="ORF">CFP56_041727</name>
</gene>
<organism evidence="1 2">
    <name type="scientific">Quercus suber</name>
    <name type="common">Cork oak</name>
    <dbReference type="NCBI Taxonomy" id="58331"/>
    <lineage>
        <taxon>Eukaryota</taxon>
        <taxon>Viridiplantae</taxon>
        <taxon>Streptophyta</taxon>
        <taxon>Embryophyta</taxon>
        <taxon>Tracheophyta</taxon>
        <taxon>Spermatophyta</taxon>
        <taxon>Magnoliopsida</taxon>
        <taxon>eudicotyledons</taxon>
        <taxon>Gunneridae</taxon>
        <taxon>Pentapetalae</taxon>
        <taxon>rosids</taxon>
        <taxon>fabids</taxon>
        <taxon>Fagales</taxon>
        <taxon>Fagaceae</taxon>
        <taxon>Quercus</taxon>
    </lineage>
</organism>
<comment type="caution">
    <text evidence="1">The sequence shown here is derived from an EMBL/GenBank/DDBJ whole genome shotgun (WGS) entry which is preliminary data.</text>
</comment>
<protein>
    <submittedName>
        <fullName evidence="1">Abc transporter g family member 2</fullName>
    </submittedName>
</protein>
<accession>A0AAW0LKU1</accession>
<proteinExistence type="predicted"/>
<sequence length="92" mass="10233">MFDNTPLRLVPDSVKVNLLKSISDTLGMNITSTTCVTTGSDILKQQGITDISKWNCLWITLAWGPSPYDSTYPTPVSLVPYLRLLLLPFPTF</sequence>
<dbReference type="AlphaFoldDB" id="A0AAW0LKU1"/>